<dbReference type="Pfam" id="PF13456">
    <property type="entry name" value="RVT_3"/>
    <property type="match status" value="1"/>
</dbReference>
<dbReference type="GO" id="GO:0004523">
    <property type="term" value="F:RNA-DNA hybrid ribonuclease activity"/>
    <property type="evidence" value="ECO:0007669"/>
    <property type="project" value="InterPro"/>
</dbReference>
<dbReference type="EMBL" id="QJKJ01004610">
    <property type="protein sequence ID" value="RDX93435.1"/>
    <property type="molecule type" value="Genomic_DNA"/>
</dbReference>
<gene>
    <name evidence="2" type="ORF">CR513_24316</name>
</gene>
<dbReference type="InterPro" id="IPR012337">
    <property type="entry name" value="RNaseH-like_sf"/>
</dbReference>
<sequence length="213" mass="24591">MIENLVLAPIILARRQQPYFHSHTIVVRIDHPIRQVLWKLELARRMTTQLVEIFEFSLKFEPRGAIKSQAPADFIMKMTLYVDGSLNSKGWGASIILEGVGQVMLEHFLKLDFKTSNNQAEYEALLCNSDSQLVTEHIKGTYQVKDSLLLRYYHKVLNTLQKFDMFKVKHFPTENNTRADMLSKLATTKTILHKTTKPPTIDESEVLNEETID</sequence>
<name>A0A371GSA7_MUCPR</name>
<comment type="caution">
    <text evidence="2">The sequence shown here is derived from an EMBL/GenBank/DDBJ whole genome shotgun (WGS) entry which is preliminary data.</text>
</comment>
<dbReference type="Proteomes" id="UP000257109">
    <property type="component" value="Unassembled WGS sequence"/>
</dbReference>
<dbReference type="PANTHER" id="PTHR48475">
    <property type="entry name" value="RIBONUCLEASE H"/>
    <property type="match status" value="1"/>
</dbReference>
<accession>A0A371GSA7</accession>
<dbReference type="SUPFAM" id="SSF53098">
    <property type="entry name" value="Ribonuclease H-like"/>
    <property type="match status" value="1"/>
</dbReference>
<dbReference type="Gene3D" id="3.30.420.10">
    <property type="entry name" value="Ribonuclease H-like superfamily/Ribonuclease H"/>
    <property type="match status" value="2"/>
</dbReference>
<dbReference type="PANTHER" id="PTHR48475:SF2">
    <property type="entry name" value="RIBONUCLEASE H"/>
    <property type="match status" value="1"/>
</dbReference>
<dbReference type="InterPro" id="IPR036397">
    <property type="entry name" value="RNaseH_sf"/>
</dbReference>
<keyword evidence="3" id="KW-1185">Reference proteome</keyword>
<dbReference type="GO" id="GO:0003676">
    <property type="term" value="F:nucleic acid binding"/>
    <property type="evidence" value="ECO:0007669"/>
    <property type="project" value="InterPro"/>
</dbReference>
<organism evidence="2 3">
    <name type="scientific">Mucuna pruriens</name>
    <name type="common">Velvet bean</name>
    <name type="synonym">Dolichos pruriens</name>
    <dbReference type="NCBI Taxonomy" id="157652"/>
    <lineage>
        <taxon>Eukaryota</taxon>
        <taxon>Viridiplantae</taxon>
        <taxon>Streptophyta</taxon>
        <taxon>Embryophyta</taxon>
        <taxon>Tracheophyta</taxon>
        <taxon>Spermatophyta</taxon>
        <taxon>Magnoliopsida</taxon>
        <taxon>eudicotyledons</taxon>
        <taxon>Gunneridae</taxon>
        <taxon>Pentapetalae</taxon>
        <taxon>rosids</taxon>
        <taxon>fabids</taxon>
        <taxon>Fabales</taxon>
        <taxon>Fabaceae</taxon>
        <taxon>Papilionoideae</taxon>
        <taxon>50 kb inversion clade</taxon>
        <taxon>NPAAA clade</taxon>
        <taxon>indigoferoid/millettioid clade</taxon>
        <taxon>Phaseoleae</taxon>
        <taxon>Mucuna</taxon>
    </lineage>
</organism>
<feature type="non-terminal residue" evidence="2">
    <location>
        <position position="1"/>
    </location>
</feature>
<dbReference type="InterPro" id="IPR002156">
    <property type="entry name" value="RNaseH_domain"/>
</dbReference>
<proteinExistence type="predicted"/>
<dbReference type="CDD" id="cd09279">
    <property type="entry name" value="RNase_HI_like"/>
    <property type="match status" value="1"/>
</dbReference>
<dbReference type="AlphaFoldDB" id="A0A371GSA7"/>
<dbReference type="STRING" id="157652.A0A371GSA7"/>
<evidence type="ECO:0000313" key="2">
    <source>
        <dbReference type="EMBL" id="RDX93435.1"/>
    </source>
</evidence>
<reference evidence="2" key="1">
    <citation type="submission" date="2018-05" db="EMBL/GenBank/DDBJ databases">
        <title>Draft genome of Mucuna pruriens seed.</title>
        <authorList>
            <person name="Nnadi N.E."/>
            <person name="Vos R."/>
            <person name="Hasami M.H."/>
            <person name="Devisetty U.K."/>
            <person name="Aguiy J.C."/>
        </authorList>
    </citation>
    <scope>NUCLEOTIDE SEQUENCE [LARGE SCALE GENOMIC DNA]</scope>
    <source>
        <strain evidence="2">JCA_2017</strain>
    </source>
</reference>
<evidence type="ECO:0000313" key="3">
    <source>
        <dbReference type="Proteomes" id="UP000257109"/>
    </source>
</evidence>
<dbReference type="OrthoDB" id="2016287at2759"/>
<protein>
    <recommendedName>
        <fullName evidence="1">RNase H type-1 domain-containing protein</fullName>
    </recommendedName>
</protein>
<evidence type="ECO:0000259" key="1">
    <source>
        <dbReference type="Pfam" id="PF13456"/>
    </source>
</evidence>
<feature type="domain" description="RNase H type-1" evidence="1">
    <location>
        <begin position="129"/>
        <end position="185"/>
    </location>
</feature>